<evidence type="ECO:0008006" key="5">
    <source>
        <dbReference type="Google" id="ProtNLM"/>
    </source>
</evidence>
<sequence length="200" mass="22440">MNKKLSLFLAALILLISSCSDGRTKTETSVVESKESPSINPERESKEQTATESLKPLSEVREQIIRGDYKQIDELITQVNSYTSKDTVQMTAGQRLSFPQPSKEILVDFLKSINLDSLKDNKEFEKKYSFDSAPKGYKPDSNECPDGLTLSLRENASEFALSIDNRFLVDADIGCAESMTIYYLSVEREKLLLNSLDYAG</sequence>
<feature type="region of interest" description="Disordered" evidence="1">
    <location>
        <begin position="27"/>
        <end position="54"/>
    </location>
</feature>
<accession>A0A0P0C6A6</accession>
<dbReference type="KEGG" id="rti:DC20_19360"/>
<keyword evidence="4" id="KW-1185">Reference proteome</keyword>
<dbReference type="AlphaFoldDB" id="A0A0P0C6A6"/>
<proteinExistence type="predicted"/>
<evidence type="ECO:0000313" key="3">
    <source>
        <dbReference type="EMBL" id="ALJ00744.1"/>
    </source>
</evidence>
<keyword evidence="2" id="KW-0732">Signal</keyword>
<dbReference type="PROSITE" id="PS51257">
    <property type="entry name" value="PROKAR_LIPOPROTEIN"/>
    <property type="match status" value="1"/>
</dbReference>
<feature type="compositionally biased region" description="Polar residues" evidence="1">
    <location>
        <begin position="27"/>
        <end position="39"/>
    </location>
</feature>
<evidence type="ECO:0000256" key="1">
    <source>
        <dbReference type="SAM" id="MobiDB-lite"/>
    </source>
</evidence>
<gene>
    <name evidence="3" type="ORF">DC20_19360</name>
</gene>
<dbReference type="EMBL" id="CP012643">
    <property type="protein sequence ID" value="ALJ00744.1"/>
    <property type="molecule type" value="Genomic_DNA"/>
</dbReference>
<evidence type="ECO:0000256" key="2">
    <source>
        <dbReference type="SAM" id="SignalP"/>
    </source>
</evidence>
<dbReference type="PATRIC" id="fig|512763.3.peg.4245"/>
<feature type="signal peptide" evidence="2">
    <location>
        <begin position="1"/>
        <end position="22"/>
    </location>
</feature>
<protein>
    <recommendedName>
        <fullName evidence="5">Lipoprotein</fullName>
    </recommendedName>
</protein>
<feature type="chain" id="PRO_5006042425" description="Lipoprotein" evidence="2">
    <location>
        <begin position="23"/>
        <end position="200"/>
    </location>
</feature>
<dbReference type="Proteomes" id="UP000061382">
    <property type="component" value="Chromosome"/>
</dbReference>
<evidence type="ECO:0000313" key="4">
    <source>
        <dbReference type="Proteomes" id="UP000061382"/>
    </source>
</evidence>
<organism evidence="3 4">
    <name type="scientific">Rufibacter tibetensis</name>
    <dbReference type="NCBI Taxonomy" id="512763"/>
    <lineage>
        <taxon>Bacteria</taxon>
        <taxon>Pseudomonadati</taxon>
        <taxon>Bacteroidota</taxon>
        <taxon>Cytophagia</taxon>
        <taxon>Cytophagales</taxon>
        <taxon>Hymenobacteraceae</taxon>
        <taxon>Rufibacter</taxon>
    </lineage>
</organism>
<name>A0A0P0C6A6_9BACT</name>
<reference evidence="3 4" key="1">
    <citation type="submission" date="2015-08" db="EMBL/GenBank/DDBJ databases">
        <title>Complete genome sequence of Rufibacter tibetensis strain 1351t, a radiation-resistant bacterium from tibet plateau.</title>
        <authorList>
            <person name="Dai J."/>
        </authorList>
    </citation>
    <scope>NUCLEOTIDE SEQUENCE [LARGE SCALE GENOMIC DNA]</scope>
    <source>
        <strain evidence="3 4">1351</strain>
    </source>
</reference>
<dbReference type="OrthoDB" id="9772863at2"/>
<dbReference type="RefSeq" id="WP_062545349.1">
    <property type="nucleotide sequence ID" value="NZ_CP012643.1"/>
</dbReference>
<dbReference type="STRING" id="512763.DC20_19360"/>